<sequence>MPDPDPSDIDTDSDNKMSKAAKAFDKVTTLKKQMVLIGEHESQATEDAELLNGITGTLLDSIFQRYKSKKTSEELWEALKVDYDAKNPLTKAHLEQHLFATICYNPAKFNEHLDNLILICDELEDRGFKITESQFKSAIIASVISTPLTIRRLSTDCRIEIRWLQKVKRAHPPSKSEPQLADDHWIIQLAKKCSSKKRQQANTTNKPSKDDKGREKKGKGNKKETASCAVDSDMEESWMAIETDESLDSNLIDIPTIDCSEIAEAALMATNHDAPPYLIQDAYPT</sequence>
<gene>
    <name evidence="2" type="ORF">K435DRAFT_856174</name>
</gene>
<name>A0A4S8M9M6_DENBC</name>
<dbReference type="EMBL" id="ML179127">
    <property type="protein sequence ID" value="THU98940.1"/>
    <property type="molecule type" value="Genomic_DNA"/>
</dbReference>
<evidence type="ECO:0000313" key="2">
    <source>
        <dbReference type="EMBL" id="THU98940.1"/>
    </source>
</evidence>
<feature type="region of interest" description="Disordered" evidence="1">
    <location>
        <begin position="193"/>
        <end position="231"/>
    </location>
</feature>
<accession>A0A4S8M9M6</accession>
<dbReference type="AlphaFoldDB" id="A0A4S8M9M6"/>
<proteinExistence type="predicted"/>
<dbReference type="OrthoDB" id="3066004at2759"/>
<keyword evidence="3" id="KW-1185">Reference proteome</keyword>
<evidence type="ECO:0000256" key="1">
    <source>
        <dbReference type="SAM" id="MobiDB-lite"/>
    </source>
</evidence>
<reference evidence="2 3" key="1">
    <citation type="journal article" date="2019" name="Nat. Ecol. Evol.">
        <title>Megaphylogeny resolves global patterns of mushroom evolution.</title>
        <authorList>
            <person name="Varga T."/>
            <person name="Krizsan K."/>
            <person name="Foldi C."/>
            <person name="Dima B."/>
            <person name="Sanchez-Garcia M."/>
            <person name="Sanchez-Ramirez S."/>
            <person name="Szollosi G.J."/>
            <person name="Szarkandi J.G."/>
            <person name="Papp V."/>
            <person name="Albert L."/>
            <person name="Andreopoulos W."/>
            <person name="Angelini C."/>
            <person name="Antonin V."/>
            <person name="Barry K.W."/>
            <person name="Bougher N.L."/>
            <person name="Buchanan P."/>
            <person name="Buyck B."/>
            <person name="Bense V."/>
            <person name="Catcheside P."/>
            <person name="Chovatia M."/>
            <person name="Cooper J."/>
            <person name="Damon W."/>
            <person name="Desjardin D."/>
            <person name="Finy P."/>
            <person name="Geml J."/>
            <person name="Haridas S."/>
            <person name="Hughes K."/>
            <person name="Justo A."/>
            <person name="Karasinski D."/>
            <person name="Kautmanova I."/>
            <person name="Kiss B."/>
            <person name="Kocsube S."/>
            <person name="Kotiranta H."/>
            <person name="LaButti K.M."/>
            <person name="Lechner B.E."/>
            <person name="Liimatainen K."/>
            <person name="Lipzen A."/>
            <person name="Lukacs Z."/>
            <person name="Mihaltcheva S."/>
            <person name="Morgado L.N."/>
            <person name="Niskanen T."/>
            <person name="Noordeloos M.E."/>
            <person name="Ohm R.A."/>
            <person name="Ortiz-Santana B."/>
            <person name="Ovrebo C."/>
            <person name="Racz N."/>
            <person name="Riley R."/>
            <person name="Savchenko A."/>
            <person name="Shiryaev A."/>
            <person name="Soop K."/>
            <person name="Spirin V."/>
            <person name="Szebenyi C."/>
            <person name="Tomsovsky M."/>
            <person name="Tulloss R.E."/>
            <person name="Uehling J."/>
            <person name="Grigoriev I.V."/>
            <person name="Vagvolgyi C."/>
            <person name="Papp T."/>
            <person name="Martin F.M."/>
            <person name="Miettinen O."/>
            <person name="Hibbett D.S."/>
            <person name="Nagy L.G."/>
        </authorList>
    </citation>
    <scope>NUCLEOTIDE SEQUENCE [LARGE SCALE GENOMIC DNA]</scope>
    <source>
        <strain evidence="2 3">CBS 962.96</strain>
    </source>
</reference>
<dbReference type="Proteomes" id="UP000297245">
    <property type="component" value="Unassembled WGS sequence"/>
</dbReference>
<organism evidence="2 3">
    <name type="scientific">Dendrothele bispora (strain CBS 962.96)</name>
    <dbReference type="NCBI Taxonomy" id="1314807"/>
    <lineage>
        <taxon>Eukaryota</taxon>
        <taxon>Fungi</taxon>
        <taxon>Dikarya</taxon>
        <taxon>Basidiomycota</taxon>
        <taxon>Agaricomycotina</taxon>
        <taxon>Agaricomycetes</taxon>
        <taxon>Agaricomycetidae</taxon>
        <taxon>Agaricales</taxon>
        <taxon>Agaricales incertae sedis</taxon>
        <taxon>Dendrothele</taxon>
    </lineage>
</organism>
<evidence type="ECO:0000313" key="3">
    <source>
        <dbReference type="Proteomes" id="UP000297245"/>
    </source>
</evidence>
<protein>
    <submittedName>
        <fullName evidence="2">Uncharacterized protein</fullName>
    </submittedName>
</protein>
<dbReference type="Pfam" id="PF14223">
    <property type="entry name" value="Retrotran_gag_2"/>
    <property type="match status" value="1"/>
</dbReference>